<sequence length="200" mass="22021">MKTTSGLFALSCLAAGSHAFQPTSIHKPETSTVHHMTPEIVEPSYNLALGALGVGVLGGALEDLRNDQGDKLPTAKLFGGAALLFATFALFLAFQTTTLRFAFDDDAFALVKTETQESFENVVVGGTNSWKYESFVNWSFLPSKQFPILVYFRETQTPVDMREDAPIVVDDLDGQVHFFPSISNAQQLEDGFLRYNCKKL</sequence>
<evidence type="ECO:0000313" key="3">
    <source>
        <dbReference type="EMBL" id="CAD8342852.1"/>
    </source>
</evidence>
<name>A0A7R9ZSX1_9STRA</name>
<proteinExistence type="predicted"/>
<dbReference type="InterPro" id="IPR021467">
    <property type="entry name" value="DUF3119"/>
</dbReference>
<evidence type="ECO:0000256" key="1">
    <source>
        <dbReference type="SAM" id="Phobius"/>
    </source>
</evidence>
<protein>
    <submittedName>
        <fullName evidence="3">Uncharacterized protein</fullName>
    </submittedName>
</protein>
<dbReference type="Pfam" id="PF11317">
    <property type="entry name" value="DUF3119"/>
    <property type="match status" value="1"/>
</dbReference>
<evidence type="ECO:0000256" key="2">
    <source>
        <dbReference type="SAM" id="SignalP"/>
    </source>
</evidence>
<feature type="transmembrane region" description="Helical" evidence="1">
    <location>
        <begin position="73"/>
        <end position="94"/>
    </location>
</feature>
<gene>
    <name evidence="3" type="ORF">CAUS1442_LOCUS14987</name>
</gene>
<dbReference type="EMBL" id="HBEF01024228">
    <property type="protein sequence ID" value="CAD8342852.1"/>
    <property type="molecule type" value="Transcribed_RNA"/>
</dbReference>
<reference evidence="3" key="1">
    <citation type="submission" date="2021-01" db="EMBL/GenBank/DDBJ databases">
        <authorList>
            <person name="Corre E."/>
            <person name="Pelletier E."/>
            <person name="Niang G."/>
            <person name="Scheremetjew M."/>
            <person name="Finn R."/>
            <person name="Kale V."/>
            <person name="Holt S."/>
            <person name="Cochrane G."/>
            <person name="Meng A."/>
            <person name="Brown T."/>
            <person name="Cohen L."/>
        </authorList>
    </citation>
    <scope>NUCLEOTIDE SEQUENCE</scope>
    <source>
        <strain evidence="3">CCMP3328</strain>
    </source>
</reference>
<accession>A0A7R9ZSX1</accession>
<feature type="chain" id="PRO_5030910205" evidence="2">
    <location>
        <begin position="20"/>
        <end position="200"/>
    </location>
</feature>
<keyword evidence="1" id="KW-0812">Transmembrane</keyword>
<organism evidence="3">
    <name type="scientific">Craspedostauros australis</name>
    <dbReference type="NCBI Taxonomy" id="1486917"/>
    <lineage>
        <taxon>Eukaryota</taxon>
        <taxon>Sar</taxon>
        <taxon>Stramenopiles</taxon>
        <taxon>Ochrophyta</taxon>
        <taxon>Bacillariophyta</taxon>
        <taxon>Bacillariophyceae</taxon>
        <taxon>Bacillariophycidae</taxon>
        <taxon>Naviculales</taxon>
        <taxon>Naviculaceae</taxon>
        <taxon>Craspedostauros</taxon>
    </lineage>
</organism>
<feature type="signal peptide" evidence="2">
    <location>
        <begin position="1"/>
        <end position="19"/>
    </location>
</feature>
<dbReference type="PANTHER" id="PTHR35550:SF2">
    <property type="entry name" value="OS05G0401200 PROTEIN"/>
    <property type="match status" value="1"/>
</dbReference>
<keyword evidence="1" id="KW-0472">Membrane</keyword>
<keyword evidence="2" id="KW-0732">Signal</keyword>
<dbReference type="PANTHER" id="PTHR35550">
    <property type="match status" value="1"/>
</dbReference>
<keyword evidence="1" id="KW-1133">Transmembrane helix</keyword>
<dbReference type="AlphaFoldDB" id="A0A7R9ZSX1"/>